<name>A0A8J2WEI8_9CRUS</name>
<protein>
    <submittedName>
        <fullName evidence="2">Uncharacterized protein</fullName>
    </submittedName>
</protein>
<organism evidence="2 3">
    <name type="scientific">Daphnia galeata</name>
    <dbReference type="NCBI Taxonomy" id="27404"/>
    <lineage>
        <taxon>Eukaryota</taxon>
        <taxon>Metazoa</taxon>
        <taxon>Ecdysozoa</taxon>
        <taxon>Arthropoda</taxon>
        <taxon>Crustacea</taxon>
        <taxon>Branchiopoda</taxon>
        <taxon>Diplostraca</taxon>
        <taxon>Cladocera</taxon>
        <taxon>Anomopoda</taxon>
        <taxon>Daphniidae</taxon>
        <taxon>Daphnia</taxon>
    </lineage>
</organism>
<gene>
    <name evidence="2" type="ORF">DGAL_LOCUS7073</name>
</gene>
<keyword evidence="1" id="KW-0472">Membrane</keyword>
<feature type="transmembrane region" description="Helical" evidence="1">
    <location>
        <begin position="90"/>
        <end position="108"/>
    </location>
</feature>
<evidence type="ECO:0000313" key="2">
    <source>
        <dbReference type="EMBL" id="CAH0104306.1"/>
    </source>
</evidence>
<dbReference type="EMBL" id="CAKKLH010000135">
    <property type="protein sequence ID" value="CAH0104306.1"/>
    <property type="molecule type" value="Genomic_DNA"/>
</dbReference>
<evidence type="ECO:0000313" key="3">
    <source>
        <dbReference type="Proteomes" id="UP000789390"/>
    </source>
</evidence>
<reference evidence="2" key="1">
    <citation type="submission" date="2021-11" db="EMBL/GenBank/DDBJ databases">
        <authorList>
            <person name="Schell T."/>
        </authorList>
    </citation>
    <scope>NUCLEOTIDE SEQUENCE</scope>
    <source>
        <strain evidence="2">M5</strain>
    </source>
</reference>
<proteinExistence type="predicted"/>
<sequence length="110" mass="12820">MVCSRTFRKYDSCPVYTVSPNHIFLLMEIVLKEKHGIRKSDINLENKMNYDAVVRLRSPTVQKLIKENLKIINLILSSYTEKNLSPRERIYRIWMACGTSLSILAFLAQV</sequence>
<comment type="caution">
    <text evidence="2">The sequence shown here is derived from an EMBL/GenBank/DDBJ whole genome shotgun (WGS) entry which is preliminary data.</text>
</comment>
<accession>A0A8J2WEI8</accession>
<keyword evidence="1" id="KW-1133">Transmembrane helix</keyword>
<dbReference type="Proteomes" id="UP000789390">
    <property type="component" value="Unassembled WGS sequence"/>
</dbReference>
<keyword evidence="1" id="KW-0812">Transmembrane</keyword>
<dbReference type="OrthoDB" id="10064970at2759"/>
<evidence type="ECO:0000256" key="1">
    <source>
        <dbReference type="SAM" id="Phobius"/>
    </source>
</evidence>
<dbReference type="AlphaFoldDB" id="A0A8J2WEI8"/>
<keyword evidence="3" id="KW-1185">Reference proteome</keyword>